<dbReference type="AlphaFoldDB" id="A0AAE0CLR5"/>
<reference evidence="1" key="1">
    <citation type="journal article" date="2023" name="Plant J.">
        <title>Genome sequences and population genomics provide insights into the demographic history, inbreeding, and mutation load of two 'living fossil' tree species of Dipteronia.</title>
        <authorList>
            <person name="Feng Y."/>
            <person name="Comes H.P."/>
            <person name="Chen J."/>
            <person name="Zhu S."/>
            <person name="Lu R."/>
            <person name="Zhang X."/>
            <person name="Li P."/>
            <person name="Qiu J."/>
            <person name="Olsen K.M."/>
            <person name="Qiu Y."/>
        </authorList>
    </citation>
    <scope>NUCLEOTIDE SEQUENCE</scope>
    <source>
        <strain evidence="1">KIB01</strain>
    </source>
</reference>
<keyword evidence="2" id="KW-1185">Reference proteome</keyword>
<accession>A0AAE0CLR5</accession>
<evidence type="ECO:0000313" key="2">
    <source>
        <dbReference type="Proteomes" id="UP001280121"/>
    </source>
</evidence>
<evidence type="ECO:0008006" key="3">
    <source>
        <dbReference type="Google" id="ProtNLM"/>
    </source>
</evidence>
<gene>
    <name evidence="1" type="ORF">Ddye_008894</name>
</gene>
<dbReference type="EMBL" id="JANJYI010000003">
    <property type="protein sequence ID" value="KAK2655842.1"/>
    <property type="molecule type" value="Genomic_DNA"/>
</dbReference>
<organism evidence="1 2">
    <name type="scientific">Dipteronia dyeriana</name>
    <dbReference type="NCBI Taxonomy" id="168575"/>
    <lineage>
        <taxon>Eukaryota</taxon>
        <taxon>Viridiplantae</taxon>
        <taxon>Streptophyta</taxon>
        <taxon>Embryophyta</taxon>
        <taxon>Tracheophyta</taxon>
        <taxon>Spermatophyta</taxon>
        <taxon>Magnoliopsida</taxon>
        <taxon>eudicotyledons</taxon>
        <taxon>Gunneridae</taxon>
        <taxon>Pentapetalae</taxon>
        <taxon>rosids</taxon>
        <taxon>malvids</taxon>
        <taxon>Sapindales</taxon>
        <taxon>Sapindaceae</taxon>
        <taxon>Hippocastanoideae</taxon>
        <taxon>Acereae</taxon>
        <taxon>Dipteronia</taxon>
    </lineage>
</organism>
<dbReference type="Proteomes" id="UP001280121">
    <property type="component" value="Unassembled WGS sequence"/>
</dbReference>
<evidence type="ECO:0000313" key="1">
    <source>
        <dbReference type="EMBL" id="KAK2655842.1"/>
    </source>
</evidence>
<proteinExistence type="predicted"/>
<comment type="caution">
    <text evidence="1">The sequence shown here is derived from an EMBL/GenBank/DDBJ whole genome shotgun (WGS) entry which is preliminary data.</text>
</comment>
<sequence>MTEFRETTEECNLEDMGSVGLKFTWSNKKDGLANSMETLDRGLSTLNELAYGSEKISGFKCSRGGPTSSHLFFVDDILLFTKANNENYFKVKSILEDYKRASGQVIDFSKSTVSVSPTMPVAEAEKIASLIGMNLIDSHEKFLGLPCFCGRSKQKLFTKIVDCFWGMIKG</sequence>
<name>A0AAE0CLR5_9ROSI</name>
<protein>
    <recommendedName>
        <fullName evidence="3">Reverse transcriptase</fullName>
    </recommendedName>
</protein>